<reference evidence="1 2" key="1">
    <citation type="submission" date="2016-10" db="EMBL/GenBank/DDBJ databases">
        <authorList>
            <person name="Varghese N."/>
            <person name="Submissions S."/>
        </authorList>
    </citation>
    <scope>NUCLEOTIDE SEQUENCE [LARGE SCALE GENOMIC DNA]</scope>
    <source>
        <strain evidence="1 2">CGMCC 1.7071</strain>
    </source>
</reference>
<dbReference type="Proteomes" id="UP000198939">
    <property type="component" value="Unassembled WGS sequence"/>
</dbReference>
<accession>A0ABY1AJ11</accession>
<protein>
    <recommendedName>
        <fullName evidence="3">Secreted protein</fullName>
    </recommendedName>
</protein>
<comment type="caution">
    <text evidence="1">The sequence shown here is derived from an EMBL/GenBank/DDBJ whole genome shotgun (WGS) entry which is preliminary data.</text>
</comment>
<organism evidence="1 2">
    <name type="scientific">Rhizobium tibeticum</name>
    <dbReference type="NCBI Taxonomy" id="501024"/>
    <lineage>
        <taxon>Bacteria</taxon>
        <taxon>Pseudomonadati</taxon>
        <taxon>Pseudomonadota</taxon>
        <taxon>Alphaproteobacteria</taxon>
        <taxon>Hyphomicrobiales</taxon>
        <taxon>Rhizobiaceae</taxon>
        <taxon>Rhizobium/Agrobacterium group</taxon>
        <taxon>Rhizobium</taxon>
    </lineage>
</organism>
<sequence length="76" mass="8634">MMAVLQMPMSLVTAAHSALHEGSLPLAARRQKKSDEAMYFHLFLGKFPPAPTCFPFATHVNKQISKYLYIQYYPDS</sequence>
<keyword evidence="2" id="KW-1185">Reference proteome</keyword>
<evidence type="ECO:0000313" key="1">
    <source>
        <dbReference type="EMBL" id="SEN67155.1"/>
    </source>
</evidence>
<dbReference type="EMBL" id="FOCV01000006">
    <property type="protein sequence ID" value="SEN67155.1"/>
    <property type="molecule type" value="Genomic_DNA"/>
</dbReference>
<evidence type="ECO:0000313" key="2">
    <source>
        <dbReference type="Proteomes" id="UP000198939"/>
    </source>
</evidence>
<dbReference type="RefSeq" id="WP_167371552.1">
    <property type="nucleotide sequence ID" value="NZ_FNXB01000008.1"/>
</dbReference>
<gene>
    <name evidence="1" type="ORF">SAMN05216228_1006112</name>
</gene>
<evidence type="ECO:0008006" key="3">
    <source>
        <dbReference type="Google" id="ProtNLM"/>
    </source>
</evidence>
<proteinExistence type="predicted"/>
<name>A0ABY1AJ11_9HYPH</name>